<dbReference type="Gene3D" id="3.40.30.10">
    <property type="entry name" value="Glutaredoxin"/>
    <property type="match status" value="1"/>
</dbReference>
<feature type="chain" id="PRO_5047545926" evidence="1">
    <location>
        <begin position="18"/>
        <end position="454"/>
    </location>
</feature>
<protein>
    <submittedName>
        <fullName evidence="3">TlpA family protein disulfide reductase</fullName>
    </submittedName>
</protein>
<keyword evidence="4" id="KW-1185">Reference proteome</keyword>
<dbReference type="CDD" id="cd02966">
    <property type="entry name" value="TlpA_like_family"/>
    <property type="match status" value="1"/>
</dbReference>
<keyword evidence="1" id="KW-0732">Signal</keyword>
<name>A0ABX7STI7_9FLAO</name>
<proteinExistence type="predicted"/>
<dbReference type="SUPFAM" id="SSF52833">
    <property type="entry name" value="Thioredoxin-like"/>
    <property type="match status" value="1"/>
</dbReference>
<organism evidence="3 4">
    <name type="scientific">Polaribacter batillariae</name>
    <dbReference type="NCBI Taxonomy" id="2808900"/>
    <lineage>
        <taxon>Bacteria</taxon>
        <taxon>Pseudomonadati</taxon>
        <taxon>Bacteroidota</taxon>
        <taxon>Flavobacteriia</taxon>
        <taxon>Flavobacteriales</taxon>
        <taxon>Flavobacteriaceae</taxon>
    </lineage>
</organism>
<accession>A0ABX7STI7</accession>
<dbReference type="EMBL" id="CP071795">
    <property type="protein sequence ID" value="QTD36179.1"/>
    <property type="molecule type" value="Genomic_DNA"/>
</dbReference>
<evidence type="ECO:0000256" key="1">
    <source>
        <dbReference type="SAM" id="SignalP"/>
    </source>
</evidence>
<sequence length="454" mass="52792">MKKLLVFIFLVSSITQAQHTVSGTMTNALETDWVILYKIKGARQQFVQNSTIKKDTIIIDGKNQIIGTFQFQIPQTSKAGFYRITYRTNSPNFVDFIYNNEDVSFTFHPDYPEQSVTFSKSNENIIYKNYLNEISKAQQKLDSLQITAIKNPNLDLNANYKAAFNQVNVIQNTYLKNTNGMYVQPFIKATLRANPSEIKTTAKDYMSNITSTFFDHMDFKDKTLINSSFLVDRITDYVFYINYSENKDVQQKLYKESVKTVLSKIENLPFKKDVIEFLVAQFENTKNLELIDFLFENYYEKLPEGLQNKDYLKEKKALFATEVGRIAPDFSWKENGKDLKLSTLNDAEKYVLVFWSTGCSHCLKEIPLLHKFLQDKTGVKVVAFSLEKNDFGWKNMKATLPNWHHILGLNKWENKIARTYNIMATPTYFILDKNKKIIAKPETLEDLKAFFTKE</sequence>
<evidence type="ECO:0000259" key="2">
    <source>
        <dbReference type="PROSITE" id="PS51352"/>
    </source>
</evidence>
<dbReference type="PANTHER" id="PTHR42852:SF13">
    <property type="entry name" value="PROTEIN DIPZ"/>
    <property type="match status" value="1"/>
</dbReference>
<dbReference type="PANTHER" id="PTHR42852">
    <property type="entry name" value="THIOL:DISULFIDE INTERCHANGE PROTEIN DSBE"/>
    <property type="match status" value="1"/>
</dbReference>
<evidence type="ECO:0000313" key="4">
    <source>
        <dbReference type="Proteomes" id="UP000663935"/>
    </source>
</evidence>
<dbReference type="InterPro" id="IPR050553">
    <property type="entry name" value="Thioredoxin_ResA/DsbE_sf"/>
</dbReference>
<dbReference type="Proteomes" id="UP000663935">
    <property type="component" value="Chromosome"/>
</dbReference>
<feature type="domain" description="Thioredoxin" evidence="2">
    <location>
        <begin position="321"/>
        <end position="454"/>
    </location>
</feature>
<dbReference type="InterPro" id="IPR012336">
    <property type="entry name" value="Thioredoxin-like_fold"/>
</dbReference>
<dbReference type="PROSITE" id="PS51352">
    <property type="entry name" value="THIOREDOXIN_2"/>
    <property type="match status" value="1"/>
</dbReference>
<dbReference type="RefSeq" id="WP_207970371.1">
    <property type="nucleotide sequence ID" value="NZ_CP071795.1"/>
</dbReference>
<reference evidence="3 4" key="1">
    <citation type="submission" date="2021-03" db="EMBL/GenBank/DDBJ databases">
        <title>Complete genome of Polaribacter_sp.G4M1.</title>
        <authorList>
            <person name="Jeong S.W."/>
            <person name="Bae J.W."/>
        </authorList>
    </citation>
    <scope>NUCLEOTIDE SEQUENCE [LARGE SCALE GENOMIC DNA]</scope>
    <source>
        <strain evidence="3 4">G4M1</strain>
    </source>
</reference>
<dbReference type="InterPro" id="IPR013766">
    <property type="entry name" value="Thioredoxin_domain"/>
</dbReference>
<feature type="signal peptide" evidence="1">
    <location>
        <begin position="1"/>
        <end position="17"/>
    </location>
</feature>
<evidence type="ECO:0000313" key="3">
    <source>
        <dbReference type="EMBL" id="QTD36179.1"/>
    </source>
</evidence>
<dbReference type="InterPro" id="IPR036249">
    <property type="entry name" value="Thioredoxin-like_sf"/>
</dbReference>
<dbReference type="Pfam" id="PF13905">
    <property type="entry name" value="Thioredoxin_8"/>
    <property type="match status" value="1"/>
</dbReference>
<gene>
    <name evidence="3" type="ORF">JL193_08345</name>
</gene>